<feature type="region of interest" description="Disordered" evidence="1">
    <location>
        <begin position="181"/>
        <end position="212"/>
    </location>
</feature>
<dbReference type="PROSITE" id="PS50076">
    <property type="entry name" value="DNAJ_2"/>
    <property type="match status" value="1"/>
</dbReference>
<keyword evidence="2" id="KW-1133">Transmembrane helix</keyword>
<dbReference type="CDD" id="cd06257">
    <property type="entry name" value="DnaJ"/>
    <property type="match status" value="1"/>
</dbReference>
<evidence type="ECO:0000256" key="1">
    <source>
        <dbReference type="SAM" id="MobiDB-lite"/>
    </source>
</evidence>
<reference evidence="4" key="1">
    <citation type="journal article" date="2021" name="New Phytol.">
        <title>Evolutionary innovations through gain and loss of genes in the ectomycorrhizal Boletales.</title>
        <authorList>
            <person name="Wu G."/>
            <person name="Miyauchi S."/>
            <person name="Morin E."/>
            <person name="Kuo A."/>
            <person name="Drula E."/>
            <person name="Varga T."/>
            <person name="Kohler A."/>
            <person name="Feng B."/>
            <person name="Cao Y."/>
            <person name="Lipzen A."/>
            <person name="Daum C."/>
            <person name="Hundley H."/>
            <person name="Pangilinan J."/>
            <person name="Johnson J."/>
            <person name="Barry K."/>
            <person name="LaButti K."/>
            <person name="Ng V."/>
            <person name="Ahrendt S."/>
            <person name="Min B."/>
            <person name="Choi I.G."/>
            <person name="Park H."/>
            <person name="Plett J.M."/>
            <person name="Magnuson J."/>
            <person name="Spatafora J.W."/>
            <person name="Nagy L.G."/>
            <person name="Henrissat B."/>
            <person name="Grigoriev I.V."/>
            <person name="Yang Z.L."/>
            <person name="Xu J."/>
            <person name="Martin F.M."/>
        </authorList>
    </citation>
    <scope>NUCLEOTIDE SEQUENCE</scope>
    <source>
        <strain evidence="4">KKN 215</strain>
    </source>
</reference>
<sequence length="212" mass="23818">MRTCVSRWTRPLLARHASSTSPNPFPYPGHANPSPHQIFHLPPSASLQDVKARYYDLVRIYHPDSPLNRALPPATVQARFQSISAAYDVLRGRSRLLPSGETEPVDRKKDHHDLSSAMWKAKQRKKAELAFAAPLISDKWKDRLMLGAIFFTIGAFVAQTYSTRQQALSAASKDYAHARSDYYGPKRTRRVPSHNDSELAALDGDRTSDKPP</sequence>
<dbReference type="SUPFAM" id="SSF46565">
    <property type="entry name" value="Chaperone J-domain"/>
    <property type="match status" value="1"/>
</dbReference>
<feature type="region of interest" description="Disordered" evidence="1">
    <location>
        <begin position="15"/>
        <end position="36"/>
    </location>
</feature>
<keyword evidence="5" id="KW-1185">Reference proteome</keyword>
<dbReference type="InterPro" id="IPR036869">
    <property type="entry name" value="J_dom_sf"/>
</dbReference>
<evidence type="ECO:0000313" key="4">
    <source>
        <dbReference type="EMBL" id="KAH8096791.1"/>
    </source>
</evidence>
<dbReference type="SMART" id="SM00271">
    <property type="entry name" value="DnaJ"/>
    <property type="match status" value="1"/>
</dbReference>
<name>A0A8K0ULI7_9AGAR</name>
<evidence type="ECO:0000313" key="5">
    <source>
        <dbReference type="Proteomes" id="UP000813824"/>
    </source>
</evidence>
<dbReference type="InterPro" id="IPR001623">
    <property type="entry name" value="DnaJ_domain"/>
</dbReference>
<feature type="transmembrane region" description="Helical" evidence="2">
    <location>
        <begin position="144"/>
        <end position="162"/>
    </location>
</feature>
<evidence type="ECO:0000256" key="2">
    <source>
        <dbReference type="SAM" id="Phobius"/>
    </source>
</evidence>
<comment type="caution">
    <text evidence="4">The sequence shown here is derived from an EMBL/GenBank/DDBJ whole genome shotgun (WGS) entry which is preliminary data.</text>
</comment>
<feature type="compositionally biased region" description="Basic and acidic residues" evidence="1">
    <location>
        <begin position="193"/>
        <end position="212"/>
    </location>
</feature>
<organism evidence="4 5">
    <name type="scientific">Cristinia sonorae</name>
    <dbReference type="NCBI Taxonomy" id="1940300"/>
    <lineage>
        <taxon>Eukaryota</taxon>
        <taxon>Fungi</taxon>
        <taxon>Dikarya</taxon>
        <taxon>Basidiomycota</taxon>
        <taxon>Agaricomycotina</taxon>
        <taxon>Agaricomycetes</taxon>
        <taxon>Agaricomycetidae</taxon>
        <taxon>Agaricales</taxon>
        <taxon>Pleurotineae</taxon>
        <taxon>Stephanosporaceae</taxon>
        <taxon>Cristinia</taxon>
    </lineage>
</organism>
<protein>
    <recommendedName>
        <fullName evidence="3">J domain-containing protein</fullName>
    </recommendedName>
</protein>
<dbReference type="Pfam" id="PF00226">
    <property type="entry name" value="DnaJ"/>
    <property type="match status" value="1"/>
</dbReference>
<keyword evidence="2" id="KW-0812">Transmembrane</keyword>
<dbReference type="PRINTS" id="PR00625">
    <property type="entry name" value="JDOMAIN"/>
</dbReference>
<accession>A0A8K0ULI7</accession>
<dbReference type="AlphaFoldDB" id="A0A8K0ULI7"/>
<dbReference type="OrthoDB" id="445556at2759"/>
<dbReference type="Gene3D" id="1.10.287.110">
    <property type="entry name" value="DnaJ domain"/>
    <property type="match status" value="1"/>
</dbReference>
<evidence type="ECO:0000259" key="3">
    <source>
        <dbReference type="PROSITE" id="PS50076"/>
    </source>
</evidence>
<gene>
    <name evidence="4" type="ORF">BXZ70DRAFT_315658</name>
</gene>
<dbReference type="Proteomes" id="UP000813824">
    <property type="component" value="Unassembled WGS sequence"/>
</dbReference>
<keyword evidence="2" id="KW-0472">Membrane</keyword>
<dbReference type="EMBL" id="JAEVFJ010000022">
    <property type="protein sequence ID" value="KAH8096791.1"/>
    <property type="molecule type" value="Genomic_DNA"/>
</dbReference>
<proteinExistence type="predicted"/>
<feature type="domain" description="J" evidence="3">
    <location>
        <begin position="34"/>
        <end position="116"/>
    </location>
</feature>